<dbReference type="AlphaFoldDB" id="A0A1T5FUS5"/>
<evidence type="ECO:0000256" key="1">
    <source>
        <dbReference type="SAM" id="Phobius"/>
    </source>
</evidence>
<dbReference type="Proteomes" id="UP000190130">
    <property type="component" value="Unassembled WGS sequence"/>
</dbReference>
<evidence type="ECO:0000313" key="3">
    <source>
        <dbReference type="Proteomes" id="UP000190130"/>
    </source>
</evidence>
<keyword evidence="1" id="KW-0812">Transmembrane</keyword>
<reference evidence="2 3" key="1">
    <citation type="submission" date="2017-02" db="EMBL/GenBank/DDBJ databases">
        <authorList>
            <person name="Peterson S.W."/>
        </authorList>
    </citation>
    <scope>NUCLEOTIDE SEQUENCE [LARGE SCALE GENOMIC DNA]</scope>
    <source>
        <strain evidence="2 3">DSM 9653</strain>
    </source>
</reference>
<dbReference type="RefSeq" id="WP_280174387.1">
    <property type="nucleotide sequence ID" value="NZ_FUYX01000010.1"/>
</dbReference>
<proteinExistence type="predicted"/>
<accession>A0A1T5FUS5</accession>
<gene>
    <name evidence="2" type="ORF">SAMN05660750_03529</name>
</gene>
<evidence type="ECO:0000313" key="2">
    <source>
        <dbReference type="EMBL" id="SKB99929.1"/>
    </source>
</evidence>
<protein>
    <submittedName>
        <fullName evidence="2">Uncharacterized protein</fullName>
    </submittedName>
</protein>
<feature type="transmembrane region" description="Helical" evidence="1">
    <location>
        <begin position="6"/>
        <end position="32"/>
    </location>
</feature>
<name>A0A1T5FUS5_9HYPH</name>
<organism evidence="2 3">
    <name type="scientific">Bosea thiooxidans</name>
    <dbReference type="NCBI Taxonomy" id="53254"/>
    <lineage>
        <taxon>Bacteria</taxon>
        <taxon>Pseudomonadati</taxon>
        <taxon>Pseudomonadota</taxon>
        <taxon>Alphaproteobacteria</taxon>
        <taxon>Hyphomicrobiales</taxon>
        <taxon>Boseaceae</taxon>
        <taxon>Bosea</taxon>
    </lineage>
</organism>
<keyword evidence="1" id="KW-0472">Membrane</keyword>
<dbReference type="EMBL" id="FUYX01000010">
    <property type="protein sequence ID" value="SKB99929.1"/>
    <property type="molecule type" value="Genomic_DNA"/>
</dbReference>
<keyword evidence="1" id="KW-1133">Transmembrane helix</keyword>
<sequence>MLSTVVLIVASLFGLAALTGIVLIWIMGYLMWRAGPHGHPGNEF</sequence>